<keyword evidence="3" id="KW-1185">Reference proteome</keyword>
<keyword evidence="1" id="KW-0812">Transmembrane</keyword>
<evidence type="ECO:0000256" key="1">
    <source>
        <dbReference type="SAM" id="Phobius"/>
    </source>
</evidence>
<dbReference type="AlphaFoldDB" id="A0A1B7MQS0"/>
<dbReference type="EMBL" id="KV448549">
    <property type="protein sequence ID" value="OAX34949.1"/>
    <property type="molecule type" value="Genomic_DNA"/>
</dbReference>
<accession>A0A1B7MQS0</accession>
<keyword evidence="1" id="KW-1133">Transmembrane helix</keyword>
<name>A0A1B7MQS0_9AGAM</name>
<feature type="transmembrane region" description="Helical" evidence="1">
    <location>
        <begin position="44"/>
        <end position="61"/>
    </location>
</feature>
<evidence type="ECO:0000313" key="2">
    <source>
        <dbReference type="EMBL" id="OAX34949.1"/>
    </source>
</evidence>
<reference evidence="2 3" key="1">
    <citation type="submission" date="2016-06" db="EMBL/GenBank/DDBJ databases">
        <title>Comparative genomics of the ectomycorrhizal sister species Rhizopogon vinicolor and Rhizopogon vesiculosus (Basidiomycota: Boletales) reveals a divergence of the mating type B locus.</title>
        <authorList>
            <consortium name="DOE Joint Genome Institute"/>
            <person name="Mujic A.B."/>
            <person name="Kuo A."/>
            <person name="Tritt A."/>
            <person name="Lipzen A."/>
            <person name="Chen C."/>
            <person name="Johnson J."/>
            <person name="Sharma A."/>
            <person name="Barry K."/>
            <person name="Grigoriev I.V."/>
            <person name="Spatafora J.W."/>
        </authorList>
    </citation>
    <scope>NUCLEOTIDE SEQUENCE [LARGE SCALE GENOMIC DNA]</scope>
    <source>
        <strain evidence="2 3">AM-OR11-026</strain>
    </source>
</reference>
<organism evidence="2 3">
    <name type="scientific">Rhizopogon vinicolor AM-OR11-026</name>
    <dbReference type="NCBI Taxonomy" id="1314800"/>
    <lineage>
        <taxon>Eukaryota</taxon>
        <taxon>Fungi</taxon>
        <taxon>Dikarya</taxon>
        <taxon>Basidiomycota</taxon>
        <taxon>Agaricomycotina</taxon>
        <taxon>Agaricomycetes</taxon>
        <taxon>Agaricomycetidae</taxon>
        <taxon>Boletales</taxon>
        <taxon>Suillineae</taxon>
        <taxon>Rhizopogonaceae</taxon>
        <taxon>Rhizopogon</taxon>
    </lineage>
</organism>
<protein>
    <submittedName>
        <fullName evidence="2">Uncharacterized protein</fullName>
    </submittedName>
</protein>
<dbReference type="InParanoid" id="A0A1B7MQS0"/>
<keyword evidence="1" id="KW-0472">Membrane</keyword>
<gene>
    <name evidence="2" type="ORF">K503DRAFT_405760</name>
</gene>
<proteinExistence type="predicted"/>
<dbReference type="Proteomes" id="UP000092154">
    <property type="component" value="Unassembled WGS sequence"/>
</dbReference>
<evidence type="ECO:0000313" key="3">
    <source>
        <dbReference type="Proteomes" id="UP000092154"/>
    </source>
</evidence>
<sequence length="67" mass="7550">MWGKCLKVEPEKECSEIRVGRYLGAQDLQVSTIAGDALLQESGFVFNTYVGFNLLLLLTLWKQNVSK</sequence>